<reference evidence="1" key="2">
    <citation type="journal article" date="2021" name="PeerJ">
        <title>Extensive microbial diversity within the chicken gut microbiome revealed by metagenomics and culture.</title>
        <authorList>
            <person name="Gilroy R."/>
            <person name="Ravi A."/>
            <person name="Getino M."/>
            <person name="Pursley I."/>
            <person name="Horton D.L."/>
            <person name="Alikhan N.F."/>
            <person name="Baker D."/>
            <person name="Gharbi K."/>
            <person name="Hall N."/>
            <person name="Watson M."/>
            <person name="Adriaenssens E.M."/>
            <person name="Foster-Nyarko E."/>
            <person name="Jarju S."/>
            <person name="Secka A."/>
            <person name="Antonio M."/>
            <person name="Oren A."/>
            <person name="Chaudhuri R.R."/>
            <person name="La Ragione R."/>
            <person name="Hildebrand F."/>
            <person name="Pallen M.J."/>
        </authorList>
    </citation>
    <scope>NUCLEOTIDE SEQUENCE</scope>
    <source>
        <strain evidence="1">CHK183-6373</strain>
    </source>
</reference>
<evidence type="ECO:0000313" key="1">
    <source>
        <dbReference type="EMBL" id="HIV26374.1"/>
    </source>
</evidence>
<accession>A0A9D1P641</accession>
<dbReference type="EMBL" id="DVOT01000006">
    <property type="protein sequence ID" value="HIV26374.1"/>
    <property type="molecule type" value="Genomic_DNA"/>
</dbReference>
<protein>
    <submittedName>
        <fullName evidence="1">Polymer-forming cytoskeletal protein</fullName>
    </submittedName>
</protein>
<gene>
    <name evidence="1" type="ORF">IAA64_00265</name>
</gene>
<dbReference type="InterPro" id="IPR007607">
    <property type="entry name" value="BacA/B"/>
</dbReference>
<dbReference type="AlphaFoldDB" id="A0A9D1P641"/>
<sequence>MKEESQARVARISGAGHLPGGEYESIHISGSAKIDGDAVCQEDVHVSGAATAKGDLAAKEIHVSGSLQVEGDVHAEAVRVSGSAHFAGGMEVCGEMRVSGSAHICKAARIQQLRAAGSLRLDEGVECERFETHGGFAIQGLLNAEQVEIEVGGACQAGEIGGESVRIYRSATAVNTFLSRLLNGARRAGRLSVETIEASQIDLEATRAKVVRGRDVRIGADCEIDRVEYSGVCEIADGAVVRESAKVSA</sequence>
<reference evidence="1" key="1">
    <citation type="submission" date="2020-10" db="EMBL/GenBank/DDBJ databases">
        <authorList>
            <person name="Gilroy R."/>
        </authorList>
    </citation>
    <scope>NUCLEOTIDE SEQUENCE</scope>
    <source>
        <strain evidence="1">CHK183-6373</strain>
    </source>
</reference>
<dbReference type="Pfam" id="PF04519">
    <property type="entry name" value="Bactofilin"/>
    <property type="match status" value="1"/>
</dbReference>
<proteinExistence type="predicted"/>
<dbReference type="Proteomes" id="UP000886884">
    <property type="component" value="Unassembled WGS sequence"/>
</dbReference>
<name>A0A9D1P641_9FIRM</name>
<evidence type="ECO:0000313" key="2">
    <source>
        <dbReference type="Proteomes" id="UP000886884"/>
    </source>
</evidence>
<organism evidence="1 2">
    <name type="scientific">Candidatus Ornithocaccomicrobium faecavium</name>
    <dbReference type="NCBI Taxonomy" id="2840890"/>
    <lineage>
        <taxon>Bacteria</taxon>
        <taxon>Bacillati</taxon>
        <taxon>Bacillota</taxon>
        <taxon>Clostridia</taxon>
        <taxon>Candidatus Ornithocaccomicrobium</taxon>
    </lineage>
</organism>
<comment type="caution">
    <text evidence="1">The sequence shown here is derived from an EMBL/GenBank/DDBJ whole genome shotgun (WGS) entry which is preliminary data.</text>
</comment>